<dbReference type="Pfam" id="PF01656">
    <property type="entry name" value="CbiA"/>
    <property type="match status" value="1"/>
</dbReference>
<keyword evidence="2 4" id="KW-0169">Cobalamin biosynthesis</keyword>
<evidence type="ECO:0000256" key="3">
    <source>
        <dbReference type="ARBA" id="ARBA00022962"/>
    </source>
</evidence>
<dbReference type="PROSITE" id="PS51273">
    <property type="entry name" value="GATASE_TYPE_1"/>
    <property type="match status" value="1"/>
</dbReference>
<dbReference type="InterPro" id="IPR011698">
    <property type="entry name" value="GATase_3"/>
</dbReference>
<feature type="domain" description="CobB/CobQ-like glutamine amidotransferase" evidence="6">
    <location>
        <begin position="249"/>
        <end position="446"/>
    </location>
</feature>
<dbReference type="GO" id="GO:0009236">
    <property type="term" value="P:cobalamin biosynthetic process"/>
    <property type="evidence" value="ECO:0007669"/>
    <property type="project" value="UniProtKB-UniRule"/>
</dbReference>
<dbReference type="InterPro" id="IPR002586">
    <property type="entry name" value="CobQ/CobB/MinD/ParA_Nub-bd_dom"/>
</dbReference>
<dbReference type="InterPro" id="IPR004459">
    <property type="entry name" value="CobQ_synth"/>
</dbReference>
<dbReference type="InterPro" id="IPR027417">
    <property type="entry name" value="P-loop_NTPase"/>
</dbReference>
<feature type="domain" description="CobQ/CobB/MinD/ParA nucleotide binding" evidence="5">
    <location>
        <begin position="1"/>
        <end position="223"/>
    </location>
</feature>
<dbReference type="PANTHER" id="PTHR21343:SF1">
    <property type="entry name" value="COBYRIC ACID SYNTHASE"/>
    <property type="match status" value="1"/>
</dbReference>
<dbReference type="Pfam" id="PF07685">
    <property type="entry name" value="GATase_3"/>
    <property type="match status" value="1"/>
</dbReference>
<evidence type="ECO:0000259" key="6">
    <source>
        <dbReference type="Pfam" id="PF07685"/>
    </source>
</evidence>
<comment type="caution">
    <text evidence="7">The sequence shown here is derived from an EMBL/GenBank/DDBJ whole genome shotgun (WGS) entry which is preliminary data.</text>
</comment>
<dbReference type="CDD" id="cd01750">
    <property type="entry name" value="GATase1_CobQ"/>
    <property type="match status" value="1"/>
</dbReference>
<dbReference type="GO" id="GO:0015420">
    <property type="term" value="F:ABC-type vitamin B12 transporter activity"/>
    <property type="evidence" value="ECO:0007669"/>
    <property type="project" value="UniProtKB-UniRule"/>
</dbReference>
<dbReference type="NCBIfam" id="NF001989">
    <property type="entry name" value="PRK00784.1"/>
    <property type="match status" value="1"/>
</dbReference>
<dbReference type="AlphaFoldDB" id="A0A6I1MPU3"/>
<dbReference type="OrthoDB" id="9808302at2"/>
<dbReference type="SUPFAM" id="SSF52540">
    <property type="entry name" value="P-loop containing nucleoside triphosphate hydrolases"/>
    <property type="match status" value="1"/>
</dbReference>
<dbReference type="NCBIfam" id="TIGR00313">
    <property type="entry name" value="cobQ"/>
    <property type="match status" value="1"/>
</dbReference>
<dbReference type="UniPathway" id="UPA00148"/>
<dbReference type="GO" id="GO:0003824">
    <property type="term" value="F:catalytic activity"/>
    <property type="evidence" value="ECO:0007669"/>
    <property type="project" value="InterPro"/>
</dbReference>
<keyword evidence="3 4" id="KW-0315">Glutamine amidotransferase</keyword>
<reference evidence="7 8" key="1">
    <citation type="submission" date="2019-10" db="EMBL/GenBank/DDBJ databases">
        <title>The Genome Sequence of Clostridium tarantellae Isolated from Fish Brain.</title>
        <authorList>
            <person name="Bano L."/>
            <person name="Kiel M."/>
            <person name="Sales G."/>
            <person name="Doxey A.C."/>
            <person name="Mansfield M.J."/>
            <person name="Schiavone M."/>
            <person name="Rossetto O."/>
            <person name="Pirazzini M."/>
            <person name="Dobrindt U."/>
            <person name="Montecucco C."/>
        </authorList>
    </citation>
    <scope>NUCLEOTIDE SEQUENCE [LARGE SCALE GENOMIC DNA]</scope>
    <source>
        <strain evidence="7 8">DSM 3997</strain>
    </source>
</reference>
<name>A0A6I1MPU3_9CLOT</name>
<comment type="similarity">
    <text evidence="4">Belongs to the CobB/CobQ family. CobQ subfamily.</text>
</comment>
<dbReference type="PANTHER" id="PTHR21343">
    <property type="entry name" value="DETHIOBIOTIN SYNTHETASE"/>
    <property type="match status" value="1"/>
</dbReference>
<dbReference type="Gene3D" id="3.40.50.300">
    <property type="entry name" value="P-loop containing nucleotide triphosphate hydrolases"/>
    <property type="match status" value="1"/>
</dbReference>
<organism evidence="7 8">
    <name type="scientific">Clostridium tarantellae</name>
    <dbReference type="NCBI Taxonomy" id="39493"/>
    <lineage>
        <taxon>Bacteria</taxon>
        <taxon>Bacillati</taxon>
        <taxon>Bacillota</taxon>
        <taxon>Clostridia</taxon>
        <taxon>Eubacteriales</taxon>
        <taxon>Clostridiaceae</taxon>
        <taxon>Clostridium</taxon>
    </lineage>
</organism>
<dbReference type="InterPro" id="IPR047045">
    <property type="entry name" value="CobQ_N"/>
</dbReference>
<protein>
    <recommendedName>
        <fullName evidence="4">Cobyric acid synthase</fullName>
    </recommendedName>
</protein>
<accession>A0A6I1MPU3</accession>
<dbReference type="RefSeq" id="WP_152890389.1">
    <property type="nucleotide sequence ID" value="NZ_WHJC01000161.1"/>
</dbReference>
<dbReference type="HAMAP" id="MF_00028">
    <property type="entry name" value="CobQ"/>
    <property type="match status" value="1"/>
</dbReference>
<dbReference type="PROSITE" id="PS51274">
    <property type="entry name" value="GATASE_COBBQ"/>
    <property type="match status" value="1"/>
</dbReference>
<evidence type="ECO:0000259" key="5">
    <source>
        <dbReference type="Pfam" id="PF01656"/>
    </source>
</evidence>
<sequence>MIQGTASSVGKSIITAGLCRILYENGHKVAPFKSQNMSLNSYITHEGKEMGRAQVAQAEAAGIKPKAAMNPILLKPTGDRRCQVILNGEVYADMTAMEYHKFKPELKLKVKEIYEELQNEFDTIVMEGAGSPAEINLREGDLVNMGMAELVDAPVILVGDIDRGGVFASIVGTLQLLSEEERKRVKGVIINKFRGDVEILKPGLKMLEDIINIPVLGVVPYTKLNIDDEDGVSVESKIKRKIEQDELVIKIVRLPYMSNFTDFNVLFSLSKVNVSYAIDSEELKEADLIIIPGSKNTIKDLMYLNNNGFWDEILKAKEEDKTIFGICGGFQMLGKKIINEEKVENEINDIEGLGLLDIETEFKSSKVTTQVSGVISDDSIHRLFNCKDKYIEGYEIHMGRTTFVGKDIIPFIEINEVLGNKENKVEGYRNKEGNVFGTYIHGIFDSLEFTNSFLNNLKNKKGLELKEDNTVEFNNYNEMKEKEYIKLSNILRDSLDLDKIYKIIDGQEVERNYY</sequence>
<comment type="function">
    <text evidence="4">Catalyzes amidations at positions B, D, E, and G on adenosylcobyrinic A,C-diamide. NH(2) groups are provided by glutamine, and one molecule of ATP is hydrogenolyzed for each amidation.</text>
</comment>
<gene>
    <name evidence="4" type="primary">cobQ</name>
    <name evidence="7" type="ORF">GBZ86_10325</name>
</gene>
<feature type="active site" description="Nucleophile" evidence="4">
    <location>
        <position position="327"/>
    </location>
</feature>
<evidence type="ECO:0000256" key="2">
    <source>
        <dbReference type="ARBA" id="ARBA00022573"/>
    </source>
</evidence>
<evidence type="ECO:0000256" key="1">
    <source>
        <dbReference type="ARBA" id="ARBA00004953"/>
    </source>
</evidence>
<dbReference type="EMBL" id="WHJC01000161">
    <property type="protein sequence ID" value="MPQ44157.1"/>
    <property type="molecule type" value="Genomic_DNA"/>
</dbReference>
<dbReference type="Gene3D" id="3.40.50.880">
    <property type="match status" value="1"/>
</dbReference>
<dbReference type="InterPro" id="IPR033949">
    <property type="entry name" value="CobQ_GATase1"/>
</dbReference>
<evidence type="ECO:0000313" key="7">
    <source>
        <dbReference type="EMBL" id="MPQ44157.1"/>
    </source>
</evidence>
<evidence type="ECO:0000313" key="8">
    <source>
        <dbReference type="Proteomes" id="UP000430345"/>
    </source>
</evidence>
<dbReference type="Proteomes" id="UP000430345">
    <property type="component" value="Unassembled WGS sequence"/>
</dbReference>
<feature type="active site" evidence="4">
    <location>
        <position position="441"/>
    </location>
</feature>
<proteinExistence type="inferred from homology"/>
<keyword evidence="8" id="KW-1185">Reference proteome</keyword>
<comment type="pathway">
    <text evidence="1 4">Cofactor biosynthesis; adenosylcobalamin biosynthesis.</text>
</comment>
<dbReference type="InterPro" id="IPR029062">
    <property type="entry name" value="Class_I_gatase-like"/>
</dbReference>
<evidence type="ECO:0000256" key="4">
    <source>
        <dbReference type="HAMAP-Rule" id="MF_00028"/>
    </source>
</evidence>
<dbReference type="CDD" id="cd05389">
    <property type="entry name" value="CobQ_N"/>
    <property type="match status" value="1"/>
</dbReference>
<dbReference type="SUPFAM" id="SSF52317">
    <property type="entry name" value="Class I glutamine amidotransferase-like"/>
    <property type="match status" value="1"/>
</dbReference>